<proteinExistence type="predicted"/>
<name>A0A841JWF6_9BACT</name>
<dbReference type="Proteomes" id="UP000538666">
    <property type="component" value="Unassembled WGS sequence"/>
</dbReference>
<dbReference type="GO" id="GO:0016020">
    <property type="term" value="C:membrane"/>
    <property type="evidence" value="ECO:0007669"/>
    <property type="project" value="TreeGrafter"/>
</dbReference>
<dbReference type="SUPFAM" id="SSF56801">
    <property type="entry name" value="Acetyl-CoA synthetase-like"/>
    <property type="match status" value="1"/>
</dbReference>
<evidence type="ECO:0000313" key="5">
    <source>
        <dbReference type="EMBL" id="MBB6143311.1"/>
    </source>
</evidence>
<dbReference type="RefSeq" id="WP_050062206.1">
    <property type="nucleotide sequence ID" value="NZ_JACHEK010000002.1"/>
</dbReference>
<dbReference type="InterPro" id="IPR000873">
    <property type="entry name" value="AMP-dep_synth/lig_dom"/>
</dbReference>
<keyword evidence="6" id="KW-1185">Reference proteome</keyword>
<dbReference type="PANTHER" id="PTHR43272">
    <property type="entry name" value="LONG-CHAIN-FATTY-ACID--COA LIGASE"/>
    <property type="match status" value="1"/>
</dbReference>
<dbReference type="InterPro" id="IPR020845">
    <property type="entry name" value="AMP-binding_CS"/>
</dbReference>
<dbReference type="GO" id="GO:0004467">
    <property type="term" value="F:long-chain fatty acid-CoA ligase activity"/>
    <property type="evidence" value="ECO:0007669"/>
    <property type="project" value="UniProtKB-EC"/>
</dbReference>
<reference evidence="5 6" key="1">
    <citation type="submission" date="2020-08" db="EMBL/GenBank/DDBJ databases">
        <title>Genomic Encyclopedia of Type Strains, Phase IV (KMG-IV): sequencing the most valuable type-strain genomes for metagenomic binning, comparative biology and taxonomic classification.</title>
        <authorList>
            <person name="Goeker M."/>
        </authorList>
    </citation>
    <scope>NUCLEOTIDE SEQUENCE [LARGE SCALE GENOMIC DNA]</scope>
    <source>
        <strain evidence="5 6">DSM 103733</strain>
    </source>
</reference>
<dbReference type="CDD" id="cd05907">
    <property type="entry name" value="VL_LC_FACS_like"/>
    <property type="match status" value="1"/>
</dbReference>
<dbReference type="Pfam" id="PF23562">
    <property type="entry name" value="AMP-binding_C_3"/>
    <property type="match status" value="1"/>
</dbReference>
<dbReference type="EC" id="6.2.1.3" evidence="5"/>
<dbReference type="AlphaFoldDB" id="A0A841JWF6"/>
<dbReference type="PROSITE" id="PS00455">
    <property type="entry name" value="AMP_BINDING"/>
    <property type="match status" value="1"/>
</dbReference>
<protein>
    <submittedName>
        <fullName evidence="5">Long-chain acyl-CoA synthetase</fullName>
        <ecNumber evidence="5">6.2.1.3</ecNumber>
    </submittedName>
</protein>
<evidence type="ECO:0000259" key="4">
    <source>
        <dbReference type="Pfam" id="PF00501"/>
    </source>
</evidence>
<evidence type="ECO:0000313" key="6">
    <source>
        <dbReference type="Proteomes" id="UP000538666"/>
    </source>
</evidence>
<dbReference type="PANTHER" id="PTHR43272:SF32">
    <property type="entry name" value="AMP-DEPENDENT SYNTHETASE_LIGASE DOMAIN-CONTAINING PROTEIN"/>
    <property type="match status" value="1"/>
</dbReference>
<keyword evidence="3" id="KW-0443">Lipid metabolism</keyword>
<evidence type="ECO:0000256" key="3">
    <source>
        <dbReference type="ARBA" id="ARBA00023098"/>
    </source>
</evidence>
<comment type="caution">
    <text evidence="5">The sequence shown here is derived from an EMBL/GenBank/DDBJ whole genome shotgun (WGS) entry which is preliminary data.</text>
</comment>
<dbReference type="InterPro" id="IPR042099">
    <property type="entry name" value="ANL_N_sf"/>
</dbReference>
<dbReference type="OrthoDB" id="9765680at2"/>
<accession>A0A841JWF6</accession>
<dbReference type="EMBL" id="JACHEK010000002">
    <property type="protein sequence ID" value="MBB6143311.1"/>
    <property type="molecule type" value="Genomic_DNA"/>
</dbReference>
<organism evidence="5 6">
    <name type="scientific">Silvibacterium bohemicum</name>
    <dbReference type="NCBI Taxonomy" id="1577686"/>
    <lineage>
        <taxon>Bacteria</taxon>
        <taxon>Pseudomonadati</taxon>
        <taxon>Acidobacteriota</taxon>
        <taxon>Terriglobia</taxon>
        <taxon>Terriglobales</taxon>
        <taxon>Acidobacteriaceae</taxon>
        <taxon>Silvibacterium</taxon>
    </lineage>
</organism>
<sequence length="601" mass="65519">MLNFRTLNDIFFTIASGDRERAILTKDGAGAWQPISSAQVYQRTRMLAAALVEWGIAKGDRIAILSENRWEWAVADFAALAIGAIDVPIYPTLTAEQIAILLADSGSRVAFVSNRAQYEKVASVRAQTALEKIVIMDDEEAPGAVRFSSLVPGAGLIGGAGGSSEHDSTFDRRAYDISPSDAATLIYTSGTTGEPKGVVLTHGNIACNVNESLLGFEIAAGDSCISFLPLSHITARHLDYAIYAKQATVAYCAAFDQLPAAMAAIRPTILVAVPRVYEKVRQEVERRAALSPIKRRLVKWALETGAKHREAILREERPAATSWRLADRLVYKKVREAFGGHVRYFIAGGAPLGMDTALWYSSVGIRVLEGYGLTETSPVLAVNNPVNYRMGSVGKPLPQVTCRIAEDGELLVKGPNVFNGYWKQPPQAPESFEFPGWFRTGDIGHIDADGFLYITDRKKELLKTSGGKLIAPQPIENKLKSHLLVAEAALVGDRHKFAAALIAPNFAALEGWAKEKGIAAPTRPELVADPRVIAEYQAIVNEVNSGLANFETIKRFTLVPDEWSLATGELTPSLKLKRRVVLEKYKKEIEAFYADEATSHG</sequence>
<evidence type="ECO:0000256" key="2">
    <source>
        <dbReference type="ARBA" id="ARBA00022832"/>
    </source>
</evidence>
<dbReference type="Pfam" id="PF00501">
    <property type="entry name" value="AMP-binding"/>
    <property type="match status" value="1"/>
</dbReference>
<gene>
    <name evidence="5" type="ORF">HNQ77_001255</name>
</gene>
<dbReference type="Gene3D" id="3.40.50.12780">
    <property type="entry name" value="N-terminal domain of ligase-like"/>
    <property type="match status" value="2"/>
</dbReference>
<keyword evidence="1 5" id="KW-0436">Ligase</keyword>
<evidence type="ECO:0000256" key="1">
    <source>
        <dbReference type="ARBA" id="ARBA00022598"/>
    </source>
</evidence>
<feature type="domain" description="AMP-dependent synthetase/ligase" evidence="4">
    <location>
        <begin position="20"/>
        <end position="422"/>
    </location>
</feature>
<keyword evidence="2" id="KW-0276">Fatty acid metabolism</keyword>